<proteinExistence type="predicted"/>
<comment type="caution">
    <text evidence="1">The sequence shown here is derived from an EMBL/GenBank/DDBJ whole genome shotgun (WGS) entry which is preliminary data.</text>
</comment>
<organism evidence="1 2">
    <name type="scientific">Trifolium pratense</name>
    <name type="common">Red clover</name>
    <dbReference type="NCBI Taxonomy" id="57577"/>
    <lineage>
        <taxon>Eukaryota</taxon>
        <taxon>Viridiplantae</taxon>
        <taxon>Streptophyta</taxon>
        <taxon>Embryophyta</taxon>
        <taxon>Tracheophyta</taxon>
        <taxon>Spermatophyta</taxon>
        <taxon>Magnoliopsida</taxon>
        <taxon>eudicotyledons</taxon>
        <taxon>Gunneridae</taxon>
        <taxon>Pentapetalae</taxon>
        <taxon>rosids</taxon>
        <taxon>fabids</taxon>
        <taxon>Fabales</taxon>
        <taxon>Fabaceae</taxon>
        <taxon>Papilionoideae</taxon>
        <taxon>50 kb inversion clade</taxon>
        <taxon>NPAAA clade</taxon>
        <taxon>Hologalegina</taxon>
        <taxon>IRL clade</taxon>
        <taxon>Trifolieae</taxon>
        <taxon>Trifolium</taxon>
    </lineage>
</organism>
<evidence type="ECO:0000313" key="1">
    <source>
        <dbReference type="EMBL" id="CAJ2640425.1"/>
    </source>
</evidence>
<gene>
    <name evidence="1" type="ORF">MILVUS5_LOCUS10277</name>
</gene>
<evidence type="ECO:0000313" key="2">
    <source>
        <dbReference type="Proteomes" id="UP001177021"/>
    </source>
</evidence>
<sequence length="89" mass="10356">MVVFMLFLFTCWLCFWFWFVVNGSLKVVIVMIEELERLKDDGCVVEDGERNTVNIKCKMNSDCPPYMCAYPLKAKCVAHKCTCKDMDDP</sequence>
<name>A0ACB0J8D4_TRIPR</name>
<accession>A0ACB0J8D4</accession>
<dbReference type="EMBL" id="CASHSV030000024">
    <property type="protein sequence ID" value="CAJ2640425.1"/>
    <property type="molecule type" value="Genomic_DNA"/>
</dbReference>
<protein>
    <submittedName>
        <fullName evidence="1">Uncharacterized protein</fullName>
    </submittedName>
</protein>
<reference evidence="1" key="1">
    <citation type="submission" date="2023-10" db="EMBL/GenBank/DDBJ databases">
        <authorList>
            <person name="Rodriguez Cubillos JULIANA M."/>
            <person name="De Vega J."/>
        </authorList>
    </citation>
    <scope>NUCLEOTIDE SEQUENCE</scope>
</reference>
<dbReference type="Proteomes" id="UP001177021">
    <property type="component" value="Unassembled WGS sequence"/>
</dbReference>
<keyword evidence="2" id="KW-1185">Reference proteome</keyword>